<feature type="compositionally biased region" description="Polar residues" evidence="1">
    <location>
        <begin position="25"/>
        <end position="57"/>
    </location>
</feature>
<accession>A0A5B7K9I0</accession>
<dbReference type="Proteomes" id="UP000324222">
    <property type="component" value="Unassembled WGS sequence"/>
</dbReference>
<organism evidence="2 3">
    <name type="scientific">Portunus trituberculatus</name>
    <name type="common">Swimming crab</name>
    <name type="synonym">Neptunus trituberculatus</name>
    <dbReference type="NCBI Taxonomy" id="210409"/>
    <lineage>
        <taxon>Eukaryota</taxon>
        <taxon>Metazoa</taxon>
        <taxon>Ecdysozoa</taxon>
        <taxon>Arthropoda</taxon>
        <taxon>Crustacea</taxon>
        <taxon>Multicrustacea</taxon>
        <taxon>Malacostraca</taxon>
        <taxon>Eumalacostraca</taxon>
        <taxon>Eucarida</taxon>
        <taxon>Decapoda</taxon>
        <taxon>Pleocyemata</taxon>
        <taxon>Brachyura</taxon>
        <taxon>Eubrachyura</taxon>
        <taxon>Portunoidea</taxon>
        <taxon>Portunidae</taxon>
        <taxon>Portuninae</taxon>
        <taxon>Portunus</taxon>
    </lineage>
</organism>
<evidence type="ECO:0000313" key="2">
    <source>
        <dbReference type="EMBL" id="MPD03486.1"/>
    </source>
</evidence>
<reference evidence="2 3" key="1">
    <citation type="submission" date="2019-05" db="EMBL/GenBank/DDBJ databases">
        <title>Another draft genome of Portunus trituberculatus and its Hox gene families provides insights of decapod evolution.</title>
        <authorList>
            <person name="Jeong J.-H."/>
            <person name="Song I."/>
            <person name="Kim S."/>
            <person name="Choi T."/>
            <person name="Kim D."/>
            <person name="Ryu S."/>
            <person name="Kim W."/>
        </authorList>
    </citation>
    <scope>NUCLEOTIDE SEQUENCE [LARGE SCALE GENOMIC DNA]</scope>
    <source>
        <tissue evidence="2">Muscle</tissue>
    </source>
</reference>
<proteinExistence type="predicted"/>
<comment type="caution">
    <text evidence="2">The sequence shown here is derived from an EMBL/GenBank/DDBJ whole genome shotgun (WGS) entry which is preliminary data.</text>
</comment>
<protein>
    <submittedName>
        <fullName evidence="2">Uncharacterized protein</fullName>
    </submittedName>
</protein>
<dbReference type="AlphaFoldDB" id="A0A5B7K9I0"/>
<evidence type="ECO:0000313" key="3">
    <source>
        <dbReference type="Proteomes" id="UP000324222"/>
    </source>
</evidence>
<evidence type="ECO:0000256" key="1">
    <source>
        <dbReference type="SAM" id="MobiDB-lite"/>
    </source>
</evidence>
<sequence>MVRAQGNTPVTGRCFTHWRLNCATLSRPSSEGHDTPTQCNTQPTFPQKSKQLSQYQAQKKREASQGQQNMKKRPTSALVPLEN</sequence>
<dbReference type="EMBL" id="VSRR010136313">
    <property type="protein sequence ID" value="MPD03486.1"/>
    <property type="molecule type" value="Genomic_DNA"/>
</dbReference>
<keyword evidence="3" id="KW-1185">Reference proteome</keyword>
<feature type="region of interest" description="Disordered" evidence="1">
    <location>
        <begin position="25"/>
        <end position="83"/>
    </location>
</feature>
<gene>
    <name evidence="2" type="ORF">E2C01_099126</name>
</gene>
<name>A0A5B7K9I0_PORTR</name>